<dbReference type="InterPro" id="IPR052055">
    <property type="entry name" value="Hepadnavirus_pol/RT"/>
</dbReference>
<dbReference type="PANTHER" id="PTHR33050:SF7">
    <property type="entry name" value="RIBONUCLEASE H"/>
    <property type="match status" value="1"/>
</dbReference>
<dbReference type="PANTHER" id="PTHR33050">
    <property type="entry name" value="REVERSE TRANSCRIPTASE DOMAIN-CONTAINING PROTEIN"/>
    <property type="match status" value="1"/>
</dbReference>
<sequence>MTNVKKFSDFTAEQKFIGGHLKTVTLPEGKVEQRLAQIYPFLAKKAMFDYEDVEILVAQIVDLAEGETQDSGQCPSRPRRRHWAQFKLNDPQSNQKRISLLETVAIRLGLLMLLKLRDQKGKSLIVWTENTTTEMSACYYGRDNLS</sequence>
<dbReference type="VEuPathDB" id="FungiDB:PGTG_18085"/>
<reference evidence="2" key="2">
    <citation type="journal article" date="2011" name="Proc. Natl. Acad. Sci. U.S.A.">
        <title>Obligate biotrophy features unraveled by the genomic analysis of rust fungi.</title>
        <authorList>
            <person name="Duplessis S."/>
            <person name="Cuomo C.A."/>
            <person name="Lin Y.-C."/>
            <person name="Aerts A."/>
            <person name="Tisserant E."/>
            <person name="Veneault-Fourrey C."/>
            <person name="Joly D.L."/>
            <person name="Hacquard S."/>
            <person name="Amselem J."/>
            <person name="Cantarel B.L."/>
            <person name="Chiu R."/>
            <person name="Coutinho P.M."/>
            <person name="Feau N."/>
            <person name="Field M."/>
            <person name="Frey P."/>
            <person name="Gelhaye E."/>
            <person name="Goldberg J."/>
            <person name="Grabherr M.G."/>
            <person name="Kodira C.D."/>
            <person name="Kohler A."/>
            <person name="Kuees U."/>
            <person name="Lindquist E.A."/>
            <person name="Lucas S.M."/>
            <person name="Mago R."/>
            <person name="Mauceli E."/>
            <person name="Morin E."/>
            <person name="Murat C."/>
            <person name="Pangilinan J.L."/>
            <person name="Park R."/>
            <person name="Pearson M."/>
            <person name="Quesneville H."/>
            <person name="Rouhier N."/>
            <person name="Sakthikumar S."/>
            <person name="Salamov A.A."/>
            <person name="Schmutz J."/>
            <person name="Selles B."/>
            <person name="Shapiro H."/>
            <person name="Tanguay P."/>
            <person name="Tuskan G.A."/>
            <person name="Henrissat B."/>
            <person name="Van de Peer Y."/>
            <person name="Rouze P."/>
            <person name="Ellis J.G."/>
            <person name="Dodds P.N."/>
            <person name="Schein J.E."/>
            <person name="Zhong S."/>
            <person name="Hamelin R.C."/>
            <person name="Grigoriev I.V."/>
            <person name="Szabo L.J."/>
            <person name="Martin F."/>
        </authorList>
    </citation>
    <scope>NUCLEOTIDE SEQUENCE [LARGE SCALE GENOMIC DNA]</scope>
    <source>
        <strain evidence="2">CRL 75-36-700-3 / race SCCL</strain>
    </source>
</reference>
<dbReference type="RefSeq" id="XP_003336607.2">
    <property type="nucleotide sequence ID" value="XM_003336559.2"/>
</dbReference>
<dbReference type="KEGG" id="pgr:PGTG_18085"/>
<reference key="1">
    <citation type="submission" date="2007-01" db="EMBL/GenBank/DDBJ databases">
        <title>The Genome Sequence of Puccinia graminis f. sp. tritici Strain CRL 75-36-700-3.</title>
        <authorList>
            <consortium name="The Broad Institute Genome Sequencing Platform"/>
            <person name="Birren B."/>
            <person name="Lander E."/>
            <person name="Galagan J."/>
            <person name="Nusbaum C."/>
            <person name="Devon K."/>
            <person name="Cuomo C."/>
            <person name="Jaffe D."/>
            <person name="Butler J."/>
            <person name="Alvarez P."/>
            <person name="Gnerre S."/>
            <person name="Grabherr M."/>
            <person name="Mauceli E."/>
            <person name="Brockman W."/>
            <person name="Young S."/>
            <person name="LaButti K."/>
            <person name="Sykes S."/>
            <person name="DeCaprio D."/>
            <person name="Crawford M."/>
            <person name="Koehrsen M."/>
            <person name="Engels R."/>
            <person name="Montgomery P."/>
            <person name="Pearson M."/>
            <person name="Howarth C."/>
            <person name="Larson L."/>
            <person name="White J."/>
            <person name="Zeng Q."/>
            <person name="Kodira C."/>
            <person name="Yandava C."/>
            <person name="Alvarado L."/>
            <person name="O'Leary S."/>
            <person name="Szabo L."/>
            <person name="Dean R."/>
            <person name="Schein J."/>
        </authorList>
    </citation>
    <scope>NUCLEOTIDE SEQUENCE</scope>
    <source>
        <strain>CRL 75-36-700-3</strain>
    </source>
</reference>
<dbReference type="Proteomes" id="UP000008783">
    <property type="component" value="Unassembled WGS sequence"/>
</dbReference>
<proteinExistence type="predicted"/>
<evidence type="ECO:0000313" key="2">
    <source>
        <dbReference type="Proteomes" id="UP000008783"/>
    </source>
</evidence>
<evidence type="ECO:0000313" key="1">
    <source>
        <dbReference type="EMBL" id="EFP92188.2"/>
    </source>
</evidence>
<dbReference type="AlphaFoldDB" id="E3L6L3"/>
<dbReference type="InParanoid" id="E3L6L3"/>
<organism evidence="1 2">
    <name type="scientific">Puccinia graminis f. sp. tritici (strain CRL 75-36-700-3 / race SCCL)</name>
    <name type="common">Black stem rust fungus</name>
    <dbReference type="NCBI Taxonomy" id="418459"/>
    <lineage>
        <taxon>Eukaryota</taxon>
        <taxon>Fungi</taxon>
        <taxon>Dikarya</taxon>
        <taxon>Basidiomycota</taxon>
        <taxon>Pucciniomycotina</taxon>
        <taxon>Pucciniomycetes</taxon>
        <taxon>Pucciniales</taxon>
        <taxon>Pucciniaceae</taxon>
        <taxon>Puccinia</taxon>
    </lineage>
</organism>
<name>E3L6L3_PUCGT</name>
<gene>
    <name evidence="1" type="ORF">PGTG_18085</name>
</gene>
<accession>E3L6L3</accession>
<dbReference type="GeneID" id="10537516"/>
<protein>
    <submittedName>
        <fullName evidence="1">Uncharacterized protein</fullName>
    </submittedName>
</protein>
<dbReference type="HOGENOM" id="CLU_1778398_0_0_1"/>
<dbReference type="EMBL" id="DS178360">
    <property type="protein sequence ID" value="EFP92188.2"/>
    <property type="molecule type" value="Genomic_DNA"/>
</dbReference>
<keyword evidence="2" id="KW-1185">Reference proteome</keyword>